<evidence type="ECO:0000313" key="2">
    <source>
        <dbReference type="EMBL" id="GBO18504.1"/>
    </source>
</evidence>
<reference evidence="2 3" key="1">
    <citation type="journal article" date="2019" name="Sci. Rep.">
        <title>Orb-weaving spider Araneus ventricosus genome elucidates the spidroin gene catalogue.</title>
        <authorList>
            <person name="Kono N."/>
            <person name="Nakamura H."/>
            <person name="Ohtoshi R."/>
            <person name="Moran D.A.P."/>
            <person name="Shinohara A."/>
            <person name="Yoshida Y."/>
            <person name="Fujiwara M."/>
            <person name="Mori M."/>
            <person name="Tomita M."/>
            <person name="Arakawa K."/>
        </authorList>
    </citation>
    <scope>NUCLEOTIDE SEQUENCE [LARGE SCALE GENOMIC DNA]</scope>
</reference>
<accession>A0A4Y2V2A0</accession>
<evidence type="ECO:0000313" key="3">
    <source>
        <dbReference type="Proteomes" id="UP000499080"/>
    </source>
</evidence>
<gene>
    <name evidence="2" type="ORF">AVEN_71208_1</name>
</gene>
<organism evidence="2 3">
    <name type="scientific">Araneus ventricosus</name>
    <name type="common">Orbweaver spider</name>
    <name type="synonym">Epeira ventricosa</name>
    <dbReference type="NCBI Taxonomy" id="182803"/>
    <lineage>
        <taxon>Eukaryota</taxon>
        <taxon>Metazoa</taxon>
        <taxon>Ecdysozoa</taxon>
        <taxon>Arthropoda</taxon>
        <taxon>Chelicerata</taxon>
        <taxon>Arachnida</taxon>
        <taxon>Araneae</taxon>
        <taxon>Araneomorphae</taxon>
        <taxon>Entelegynae</taxon>
        <taxon>Araneoidea</taxon>
        <taxon>Araneidae</taxon>
        <taxon>Araneus</taxon>
    </lineage>
</organism>
<dbReference type="AlphaFoldDB" id="A0A4Y2V2A0"/>
<dbReference type="EMBL" id="BGPR01042127">
    <property type="protein sequence ID" value="GBO18504.1"/>
    <property type="molecule type" value="Genomic_DNA"/>
</dbReference>
<dbReference type="Proteomes" id="UP000499080">
    <property type="component" value="Unassembled WGS sequence"/>
</dbReference>
<proteinExistence type="predicted"/>
<name>A0A4Y2V2A0_ARAVE</name>
<evidence type="ECO:0000256" key="1">
    <source>
        <dbReference type="SAM" id="MobiDB-lite"/>
    </source>
</evidence>
<sequence length="93" mass="10804">MQKTARRTDTVHQHAELTSGDQHAKDRYCKTAHRIDIVRQQCRTDYCKIAHAESTLHDSTRTGHVRQARRTGHQKTAYYQNPAITLWCISTQN</sequence>
<comment type="caution">
    <text evidence="2">The sequence shown here is derived from an EMBL/GenBank/DDBJ whole genome shotgun (WGS) entry which is preliminary data.</text>
</comment>
<protein>
    <submittedName>
        <fullName evidence="2">Uncharacterized protein</fullName>
    </submittedName>
</protein>
<feature type="compositionally biased region" description="Basic and acidic residues" evidence="1">
    <location>
        <begin position="1"/>
        <end position="15"/>
    </location>
</feature>
<feature type="region of interest" description="Disordered" evidence="1">
    <location>
        <begin position="1"/>
        <end position="23"/>
    </location>
</feature>
<keyword evidence="3" id="KW-1185">Reference proteome</keyword>